<dbReference type="AlphaFoldDB" id="A0AAJ1N1Q0"/>
<gene>
    <name evidence="1" type="ORF">KKJ01_21480</name>
</gene>
<comment type="caution">
    <text evidence="1">The sequence shown here is derived from an EMBL/GenBank/DDBJ whole genome shotgun (WGS) entry which is preliminary data.</text>
</comment>
<organism evidence="1 2">
    <name type="scientific">Xenorhabdus bovienii</name>
    <name type="common">Xenorhabdus nematophila subsp. bovienii</name>
    <dbReference type="NCBI Taxonomy" id="40576"/>
    <lineage>
        <taxon>Bacteria</taxon>
        <taxon>Pseudomonadati</taxon>
        <taxon>Pseudomonadota</taxon>
        <taxon>Gammaproteobacteria</taxon>
        <taxon>Enterobacterales</taxon>
        <taxon>Morganellaceae</taxon>
        <taxon>Xenorhabdus</taxon>
    </lineage>
</organism>
<reference evidence="1" key="2">
    <citation type="journal article" date="2022" name="J. Evol. Biol.">
        <title>Pre- and post-association barriers to host switching in sympatric mutualists.</title>
        <authorList>
            <person name="Dinges Z.M."/>
            <person name="Phillips R.K."/>
            <person name="Lively C.M."/>
            <person name="Bashey F."/>
        </authorList>
    </citation>
    <scope>NUCLEOTIDE SEQUENCE</scope>
    <source>
        <strain evidence="1">MC_266_E_2016</strain>
    </source>
</reference>
<protein>
    <submittedName>
        <fullName evidence="1">Uncharacterized protein</fullName>
    </submittedName>
</protein>
<dbReference type="Proteomes" id="UP001222434">
    <property type="component" value="Unassembled WGS sequence"/>
</dbReference>
<sequence>MGKIKLSIGDKTRLKDALKINEEMQALLIPLLITVEKEASSDTHAMLRAVSRLLTCQYPELNE</sequence>
<evidence type="ECO:0000313" key="2">
    <source>
        <dbReference type="Proteomes" id="UP001222434"/>
    </source>
</evidence>
<reference evidence="1" key="1">
    <citation type="submission" date="2021-08" db="EMBL/GenBank/DDBJ databases">
        <authorList>
            <person name="Papudeshi B."/>
            <person name="Bashey-Visser F."/>
        </authorList>
    </citation>
    <scope>NUCLEOTIDE SEQUENCE</scope>
    <source>
        <strain evidence="1">MC_266_E_2016</strain>
    </source>
</reference>
<dbReference type="EMBL" id="JAILSO010000192">
    <property type="protein sequence ID" value="MDE1480683.1"/>
    <property type="molecule type" value="Genomic_DNA"/>
</dbReference>
<proteinExistence type="predicted"/>
<dbReference type="RefSeq" id="WP_274714036.1">
    <property type="nucleotide sequence ID" value="NZ_JAILSO010000192.1"/>
</dbReference>
<name>A0AAJ1N1Q0_XENBV</name>
<accession>A0AAJ1N1Q0</accession>
<evidence type="ECO:0000313" key="1">
    <source>
        <dbReference type="EMBL" id="MDE1480683.1"/>
    </source>
</evidence>